<protein>
    <submittedName>
        <fullName evidence="2">Uncharacterized protein</fullName>
    </submittedName>
</protein>
<name>A0A8W7PSC9_ANOCL</name>
<dbReference type="AlphaFoldDB" id="A0A8W7PSC9"/>
<keyword evidence="1" id="KW-0472">Membrane</keyword>
<dbReference type="EnsemblMetazoa" id="ACOM036851-RA">
    <property type="protein sequence ID" value="ACOM036851-PA.1"/>
    <property type="gene ID" value="ACOM036851"/>
</dbReference>
<keyword evidence="1" id="KW-1133">Transmembrane helix</keyword>
<evidence type="ECO:0000313" key="2">
    <source>
        <dbReference type="EnsemblMetazoa" id="ACOM036851-PA.1"/>
    </source>
</evidence>
<sequence length="123" mass="13064">MSSGADEREGMERRQLVPPPVLLRVVAVVVLVVLGGLVVVRLLLLLLLLRLCCGSCCAVGLGLAASRGRPVSRLARVRCSEVAAFHGHYSSLAAELQVPSGAGPPTVCLEQKSVHYCYDELLT</sequence>
<dbReference type="Proteomes" id="UP000075882">
    <property type="component" value="Unassembled WGS sequence"/>
</dbReference>
<feature type="transmembrane region" description="Helical" evidence="1">
    <location>
        <begin position="46"/>
        <end position="66"/>
    </location>
</feature>
<evidence type="ECO:0000256" key="1">
    <source>
        <dbReference type="SAM" id="Phobius"/>
    </source>
</evidence>
<feature type="transmembrane region" description="Helical" evidence="1">
    <location>
        <begin position="21"/>
        <end position="40"/>
    </location>
</feature>
<organism evidence="2">
    <name type="scientific">Anopheles coluzzii</name>
    <name type="common">African malaria mosquito</name>
    <dbReference type="NCBI Taxonomy" id="1518534"/>
    <lineage>
        <taxon>Eukaryota</taxon>
        <taxon>Metazoa</taxon>
        <taxon>Ecdysozoa</taxon>
        <taxon>Arthropoda</taxon>
        <taxon>Hexapoda</taxon>
        <taxon>Insecta</taxon>
        <taxon>Pterygota</taxon>
        <taxon>Neoptera</taxon>
        <taxon>Endopterygota</taxon>
        <taxon>Diptera</taxon>
        <taxon>Nematocera</taxon>
        <taxon>Culicoidea</taxon>
        <taxon>Culicidae</taxon>
        <taxon>Anophelinae</taxon>
        <taxon>Anopheles</taxon>
    </lineage>
</organism>
<proteinExistence type="predicted"/>
<accession>A0A8W7PSC9</accession>
<reference evidence="2" key="1">
    <citation type="submission" date="2022-08" db="UniProtKB">
        <authorList>
            <consortium name="EnsemblMetazoa"/>
        </authorList>
    </citation>
    <scope>IDENTIFICATION</scope>
</reference>
<keyword evidence="1" id="KW-0812">Transmembrane</keyword>